<dbReference type="InterPro" id="IPR038570">
    <property type="entry name" value="HicA_sf"/>
</dbReference>
<accession>A0ABW4FCH8</accession>
<dbReference type="Gene3D" id="3.30.920.30">
    <property type="entry name" value="Hypothetical protein"/>
    <property type="match status" value="1"/>
</dbReference>
<name>A0ABW4FCH8_9PSEU</name>
<dbReference type="Proteomes" id="UP001597145">
    <property type="component" value="Unassembled WGS sequence"/>
</dbReference>
<comment type="caution">
    <text evidence="1">The sequence shown here is derived from an EMBL/GenBank/DDBJ whole genome shotgun (WGS) entry which is preliminary data.</text>
</comment>
<evidence type="ECO:0000313" key="1">
    <source>
        <dbReference type="EMBL" id="MFD1527912.1"/>
    </source>
</evidence>
<organism evidence="1 2">
    <name type="scientific">Pseudonocardia aurantiaca</name>
    <dbReference type="NCBI Taxonomy" id="75290"/>
    <lineage>
        <taxon>Bacteria</taxon>
        <taxon>Bacillati</taxon>
        <taxon>Actinomycetota</taxon>
        <taxon>Actinomycetes</taxon>
        <taxon>Pseudonocardiales</taxon>
        <taxon>Pseudonocardiaceae</taxon>
        <taxon>Pseudonocardia</taxon>
    </lineage>
</organism>
<sequence length="69" mass="7505">MVKAMKLREVEEALLAQDCTVLSERGSHTKRGCPCGAHTVPVPRHTIVSPGVVRSIGKRLACLPEGWLQ</sequence>
<dbReference type="RefSeq" id="WP_343971831.1">
    <property type="nucleotide sequence ID" value="NZ_BAAAJG010000003.1"/>
</dbReference>
<dbReference type="EMBL" id="JBHUCP010000001">
    <property type="protein sequence ID" value="MFD1527912.1"/>
    <property type="molecule type" value="Genomic_DNA"/>
</dbReference>
<dbReference type="SUPFAM" id="SSF54786">
    <property type="entry name" value="YcfA/nrd intein domain"/>
    <property type="match status" value="1"/>
</dbReference>
<protein>
    <submittedName>
        <fullName evidence="1">Type II toxin-antitoxin system HicA family toxin</fullName>
    </submittedName>
</protein>
<gene>
    <name evidence="1" type="ORF">ACFSCY_00465</name>
</gene>
<reference evidence="2" key="1">
    <citation type="journal article" date="2019" name="Int. J. Syst. Evol. Microbiol.">
        <title>The Global Catalogue of Microorganisms (GCM) 10K type strain sequencing project: providing services to taxonomists for standard genome sequencing and annotation.</title>
        <authorList>
            <consortium name="The Broad Institute Genomics Platform"/>
            <consortium name="The Broad Institute Genome Sequencing Center for Infectious Disease"/>
            <person name="Wu L."/>
            <person name="Ma J."/>
        </authorList>
    </citation>
    <scope>NUCLEOTIDE SEQUENCE [LARGE SCALE GENOMIC DNA]</scope>
    <source>
        <strain evidence="2">JCM 12165</strain>
    </source>
</reference>
<keyword evidence="2" id="KW-1185">Reference proteome</keyword>
<proteinExistence type="predicted"/>
<evidence type="ECO:0000313" key="2">
    <source>
        <dbReference type="Proteomes" id="UP001597145"/>
    </source>
</evidence>